<evidence type="ECO:0000313" key="2">
    <source>
        <dbReference type="EMBL" id="MBK4738345.1"/>
    </source>
</evidence>
<keyword evidence="2" id="KW-0808">Transferase</keyword>
<protein>
    <submittedName>
        <fullName evidence="2">Methyltransferase domain-containing protein</fullName>
    </submittedName>
</protein>
<dbReference type="Proteomes" id="UP000622890">
    <property type="component" value="Unassembled WGS sequence"/>
</dbReference>
<evidence type="ECO:0000259" key="1">
    <source>
        <dbReference type="Pfam" id="PF08241"/>
    </source>
</evidence>
<sequence length="251" mass="26875">MKQSAIAERQFGGTAAAYLSSSVHASGADLQAVAALTARHAGAEVLDLGCGAGHLSFAAAPHARSVTAFDLSENMLQAVAAAARGRNLANIVTVPGAAEALPFDDARFDIVATRFSAHHWSDVPAALREAHRVLKPGGTLVVIDIVAPENPLFDTVLQTVELLRDASHVRDYRVSEWEVMLADAGFAQRCEARWPLRMAFDDWIARMRTPAERVAAIRSVFAAAAEEVRGAFAVEADDSFVIEAARFEAVR</sequence>
<organism evidence="2 3">
    <name type="scientific">Noviherbaspirillum pedocola</name>
    <dbReference type="NCBI Taxonomy" id="2801341"/>
    <lineage>
        <taxon>Bacteria</taxon>
        <taxon>Pseudomonadati</taxon>
        <taxon>Pseudomonadota</taxon>
        <taxon>Betaproteobacteria</taxon>
        <taxon>Burkholderiales</taxon>
        <taxon>Oxalobacteraceae</taxon>
        <taxon>Noviherbaspirillum</taxon>
    </lineage>
</organism>
<reference evidence="2" key="1">
    <citation type="submission" date="2021-01" db="EMBL/GenBank/DDBJ databases">
        <title>Genome sequence of strain Noviherbaspirillum sp. DKR-6.</title>
        <authorList>
            <person name="Chaudhary D.K."/>
        </authorList>
    </citation>
    <scope>NUCLEOTIDE SEQUENCE</scope>
    <source>
        <strain evidence="2">DKR-6</strain>
    </source>
</reference>
<dbReference type="SUPFAM" id="SSF53335">
    <property type="entry name" value="S-adenosyl-L-methionine-dependent methyltransferases"/>
    <property type="match status" value="1"/>
</dbReference>
<dbReference type="Pfam" id="PF08241">
    <property type="entry name" value="Methyltransf_11"/>
    <property type="match status" value="1"/>
</dbReference>
<feature type="domain" description="Methyltransferase type 11" evidence="1">
    <location>
        <begin position="46"/>
        <end position="142"/>
    </location>
</feature>
<dbReference type="PANTHER" id="PTHR43591">
    <property type="entry name" value="METHYLTRANSFERASE"/>
    <property type="match status" value="1"/>
</dbReference>
<evidence type="ECO:0000313" key="3">
    <source>
        <dbReference type="Proteomes" id="UP000622890"/>
    </source>
</evidence>
<keyword evidence="3" id="KW-1185">Reference proteome</keyword>
<accession>A0A934SXG8</accession>
<dbReference type="GO" id="GO:0008757">
    <property type="term" value="F:S-adenosylmethionine-dependent methyltransferase activity"/>
    <property type="evidence" value="ECO:0007669"/>
    <property type="project" value="InterPro"/>
</dbReference>
<dbReference type="RefSeq" id="WP_200597488.1">
    <property type="nucleotide sequence ID" value="NZ_JAEPBG010000020.1"/>
</dbReference>
<gene>
    <name evidence="2" type="ORF">JJB74_27295</name>
</gene>
<dbReference type="AlphaFoldDB" id="A0A934SXG8"/>
<dbReference type="PANTHER" id="PTHR43591:SF24">
    <property type="entry name" value="2-METHOXY-6-POLYPRENYL-1,4-BENZOQUINOL METHYLASE, MITOCHONDRIAL"/>
    <property type="match status" value="1"/>
</dbReference>
<proteinExistence type="predicted"/>
<dbReference type="EMBL" id="JAEPBG010000020">
    <property type="protein sequence ID" value="MBK4738345.1"/>
    <property type="molecule type" value="Genomic_DNA"/>
</dbReference>
<dbReference type="GO" id="GO:0032259">
    <property type="term" value="P:methylation"/>
    <property type="evidence" value="ECO:0007669"/>
    <property type="project" value="UniProtKB-KW"/>
</dbReference>
<name>A0A934SXG8_9BURK</name>
<comment type="caution">
    <text evidence="2">The sequence shown here is derived from an EMBL/GenBank/DDBJ whole genome shotgun (WGS) entry which is preliminary data.</text>
</comment>
<dbReference type="CDD" id="cd02440">
    <property type="entry name" value="AdoMet_MTases"/>
    <property type="match status" value="1"/>
</dbReference>
<dbReference type="InterPro" id="IPR013216">
    <property type="entry name" value="Methyltransf_11"/>
</dbReference>
<keyword evidence="2" id="KW-0489">Methyltransferase</keyword>
<dbReference type="Gene3D" id="3.40.50.150">
    <property type="entry name" value="Vaccinia Virus protein VP39"/>
    <property type="match status" value="1"/>
</dbReference>
<dbReference type="InterPro" id="IPR029063">
    <property type="entry name" value="SAM-dependent_MTases_sf"/>
</dbReference>